<accession>A0A0K1EQB6</accession>
<dbReference type="KEGG" id="ccro:CMC5_072680"/>
<evidence type="ECO:0000313" key="2">
    <source>
        <dbReference type="EMBL" id="AKT43041.1"/>
    </source>
</evidence>
<organism evidence="2 3">
    <name type="scientific">Chondromyces crocatus</name>
    <dbReference type="NCBI Taxonomy" id="52"/>
    <lineage>
        <taxon>Bacteria</taxon>
        <taxon>Pseudomonadati</taxon>
        <taxon>Myxococcota</taxon>
        <taxon>Polyangia</taxon>
        <taxon>Polyangiales</taxon>
        <taxon>Polyangiaceae</taxon>
        <taxon>Chondromyces</taxon>
    </lineage>
</organism>
<name>A0A0K1EQB6_CHOCO</name>
<dbReference type="PATRIC" id="fig|52.7.peg.7985"/>
<dbReference type="Pfam" id="PF18029">
    <property type="entry name" value="Glyoxalase_6"/>
    <property type="match status" value="1"/>
</dbReference>
<evidence type="ECO:0000313" key="3">
    <source>
        <dbReference type="Proteomes" id="UP000067626"/>
    </source>
</evidence>
<protein>
    <submittedName>
        <fullName evidence="2">Glyoxalase</fullName>
    </submittedName>
</protein>
<keyword evidence="3" id="KW-1185">Reference proteome</keyword>
<dbReference type="OrthoDB" id="5522469at2"/>
<dbReference type="Proteomes" id="UP000067626">
    <property type="component" value="Chromosome"/>
</dbReference>
<dbReference type="InterPro" id="IPR037523">
    <property type="entry name" value="VOC_core"/>
</dbReference>
<feature type="domain" description="VOC" evidence="1">
    <location>
        <begin position="2"/>
        <end position="128"/>
    </location>
</feature>
<dbReference type="InterPro" id="IPR041581">
    <property type="entry name" value="Glyoxalase_6"/>
</dbReference>
<dbReference type="InterPro" id="IPR052164">
    <property type="entry name" value="Anthracycline_SecMetBiosynth"/>
</dbReference>
<dbReference type="PROSITE" id="PS51819">
    <property type="entry name" value="VOC"/>
    <property type="match status" value="1"/>
</dbReference>
<evidence type="ECO:0000259" key="1">
    <source>
        <dbReference type="PROSITE" id="PS51819"/>
    </source>
</evidence>
<dbReference type="Gene3D" id="3.10.180.10">
    <property type="entry name" value="2,3-Dihydroxybiphenyl 1,2-Dioxygenase, domain 1"/>
    <property type="match status" value="1"/>
</dbReference>
<dbReference type="PANTHER" id="PTHR33993">
    <property type="entry name" value="GLYOXALASE-RELATED"/>
    <property type="match status" value="1"/>
</dbReference>
<proteinExistence type="predicted"/>
<dbReference type="EMBL" id="CP012159">
    <property type="protein sequence ID" value="AKT43041.1"/>
    <property type="molecule type" value="Genomic_DNA"/>
</dbReference>
<dbReference type="RefSeq" id="WP_050434577.1">
    <property type="nucleotide sequence ID" value="NZ_CP012159.1"/>
</dbReference>
<gene>
    <name evidence="2" type="ORF">CMC5_072680</name>
</gene>
<dbReference type="STRING" id="52.CMC5_072680"/>
<dbReference type="SUPFAM" id="SSF54593">
    <property type="entry name" value="Glyoxalase/Bleomycin resistance protein/Dihydroxybiphenyl dioxygenase"/>
    <property type="match status" value="1"/>
</dbReference>
<reference evidence="2 3" key="1">
    <citation type="submission" date="2015-07" db="EMBL/GenBank/DDBJ databases">
        <title>Genome analysis of myxobacterium Chondromyces crocatus Cm c5 reveals a high potential for natural compound synthesis and the genetic basis for the loss of fruiting body formation.</title>
        <authorList>
            <person name="Zaburannyi N."/>
            <person name="Bunk B."/>
            <person name="Maier J."/>
            <person name="Overmann J."/>
            <person name="Mueller R."/>
        </authorList>
    </citation>
    <scope>NUCLEOTIDE SEQUENCE [LARGE SCALE GENOMIC DNA]</scope>
    <source>
        <strain evidence="2 3">Cm c5</strain>
    </source>
</reference>
<dbReference type="InterPro" id="IPR029068">
    <property type="entry name" value="Glyas_Bleomycin-R_OHBP_Dase"/>
</dbReference>
<sequence>MTKLLINIDVDDLARAVDFYTRAFELTVGRRFGDGGVELLGGTSPIYLLLKPAGTAPSAAAGSVARARDYGRHWTPVHLDVAVDDLEAAVKRAEAAGATLEQPIVASGWGRMALLADPFGHGFCVLQFEGEGYDAIATGRG</sequence>
<dbReference type="AlphaFoldDB" id="A0A0K1EQB6"/>